<dbReference type="PANTHER" id="PTHR10151">
    <property type="entry name" value="ECTONUCLEOTIDE PYROPHOSPHATASE/PHOSPHODIESTERASE"/>
    <property type="match status" value="1"/>
</dbReference>
<proteinExistence type="predicted"/>
<evidence type="ECO:0000313" key="2">
    <source>
        <dbReference type="Proteomes" id="UP000570595"/>
    </source>
</evidence>
<sequence>MSSPFYADFEKVKQWLSTGKLVHPLSSVTSVDVMTALMSQPKTEVAKGLHKTLFRAAAEHTVFVILDGCGINVLEEHLDRNSFLRRNLIGTVNSVFPATTSAALTSYATGKYPAEHGLLGWTTHIDGEVAIHPLPWTNAVTGAPLDDTKEMHDKVFRFDSFYDKLDKDEVRLYQYYDDSPFTRVVRGDGPRVIKTSLTDLQMVIAELPKYIQEKTDSKETTFTVVYCPEPDTTEHALGIHDPATGIKLHELNEQLEELWTALNRIPASVRMVVSADHGQLNLSHVQVYDSQDDGHTRANVLALGRLLRIPPTVEPRSFALHLCDGVTVEEAREVILKEAPDVADHWVLLTPDEVEALRILGPGKLSEAAREQLGDLLAVTNGPYHLTYHVNGKAGTAKMVGQHGGLLPAEVRIPFIALDTAQSADKMRGDFATIKKSRRKCFVVVSGASGVVFVISEATLEHRRSALI</sequence>
<organism evidence="1 2">
    <name type="scientific">Perkinsus olseni</name>
    <name type="common">Perkinsus atlanticus</name>
    <dbReference type="NCBI Taxonomy" id="32597"/>
    <lineage>
        <taxon>Eukaryota</taxon>
        <taxon>Sar</taxon>
        <taxon>Alveolata</taxon>
        <taxon>Perkinsozoa</taxon>
        <taxon>Perkinsea</taxon>
        <taxon>Perkinsida</taxon>
        <taxon>Perkinsidae</taxon>
        <taxon>Perkinsus</taxon>
    </lineage>
</organism>
<dbReference type="Proteomes" id="UP000570595">
    <property type="component" value="Unassembled WGS sequence"/>
</dbReference>
<dbReference type="OrthoDB" id="415561at2759"/>
<comment type="caution">
    <text evidence="1">The sequence shown here is derived from an EMBL/GenBank/DDBJ whole genome shotgun (WGS) entry which is preliminary data.</text>
</comment>
<evidence type="ECO:0000313" key="1">
    <source>
        <dbReference type="EMBL" id="KAF4659155.1"/>
    </source>
</evidence>
<dbReference type="GO" id="GO:0016787">
    <property type="term" value="F:hydrolase activity"/>
    <property type="evidence" value="ECO:0007669"/>
    <property type="project" value="UniProtKB-ARBA"/>
</dbReference>
<dbReference type="AlphaFoldDB" id="A0A7J6LIR3"/>
<accession>A0A7J6LIR3</accession>
<dbReference type="Pfam" id="PF01663">
    <property type="entry name" value="Phosphodiest"/>
    <property type="match status" value="1"/>
</dbReference>
<dbReference type="SUPFAM" id="SSF53649">
    <property type="entry name" value="Alkaline phosphatase-like"/>
    <property type="match status" value="1"/>
</dbReference>
<protein>
    <submittedName>
        <fullName evidence="1">Uncharacterized protein</fullName>
    </submittedName>
</protein>
<dbReference type="PANTHER" id="PTHR10151:SF120">
    <property type="entry name" value="BIS(5'-ADENOSYL)-TRIPHOSPHATASE"/>
    <property type="match status" value="1"/>
</dbReference>
<dbReference type="Gene3D" id="3.40.720.10">
    <property type="entry name" value="Alkaline Phosphatase, subunit A"/>
    <property type="match status" value="1"/>
</dbReference>
<dbReference type="EMBL" id="JABAHT010000280">
    <property type="protein sequence ID" value="KAF4659155.1"/>
    <property type="molecule type" value="Genomic_DNA"/>
</dbReference>
<gene>
    <name evidence="1" type="ORF">FOZ61_004979</name>
</gene>
<dbReference type="InterPro" id="IPR017850">
    <property type="entry name" value="Alkaline_phosphatase_core_sf"/>
</dbReference>
<reference evidence="1 2" key="1">
    <citation type="submission" date="2020-04" db="EMBL/GenBank/DDBJ databases">
        <title>Perkinsus olseni comparative genomics.</title>
        <authorList>
            <person name="Bogema D.R."/>
        </authorList>
    </citation>
    <scope>NUCLEOTIDE SEQUENCE [LARGE SCALE GENOMIC DNA]</scope>
    <source>
        <strain evidence="1">ATCC PRA-179</strain>
    </source>
</reference>
<name>A0A7J6LIR3_PEROL</name>
<dbReference type="InterPro" id="IPR002591">
    <property type="entry name" value="Phosphodiest/P_Trfase"/>
</dbReference>